<dbReference type="NCBIfam" id="TIGR00530">
    <property type="entry name" value="AGP_acyltrn"/>
    <property type="match status" value="1"/>
</dbReference>
<keyword evidence="18" id="KW-1185">Reference proteome</keyword>
<dbReference type="InterPro" id="IPR033118">
    <property type="entry name" value="EXPERA"/>
</dbReference>
<dbReference type="EMBL" id="VOIH02000002">
    <property type="protein sequence ID" value="KAF3453474.1"/>
    <property type="molecule type" value="Genomic_DNA"/>
</dbReference>
<dbReference type="CDD" id="cd07989">
    <property type="entry name" value="LPLAT_AGPAT-like"/>
    <property type="match status" value="1"/>
</dbReference>
<gene>
    <name evidence="17" type="ORF">FNV43_RR03914</name>
</gene>
<evidence type="ECO:0000259" key="16">
    <source>
        <dbReference type="PROSITE" id="PS51751"/>
    </source>
</evidence>
<comment type="similarity">
    <text evidence="2">Belongs to the EBP family.</text>
</comment>
<evidence type="ECO:0000313" key="17">
    <source>
        <dbReference type="EMBL" id="KAF3453474.1"/>
    </source>
</evidence>
<dbReference type="Proteomes" id="UP000796880">
    <property type="component" value="Unassembled WGS sequence"/>
</dbReference>
<dbReference type="AlphaFoldDB" id="A0A8K0HJQ7"/>
<keyword evidence="7" id="KW-0756">Sterol biosynthesis</keyword>
<evidence type="ECO:0000256" key="13">
    <source>
        <dbReference type="PROSITE-ProRule" id="PRU01087"/>
    </source>
</evidence>
<keyword evidence="14" id="KW-1208">Phospholipid metabolism</keyword>
<evidence type="ECO:0000313" key="18">
    <source>
        <dbReference type="Proteomes" id="UP000796880"/>
    </source>
</evidence>
<dbReference type="InterPro" id="IPR004552">
    <property type="entry name" value="AGP_acyltrans"/>
</dbReference>
<keyword evidence="9 13" id="KW-0472">Membrane</keyword>
<dbReference type="PROSITE" id="PS51751">
    <property type="entry name" value="EXPERA"/>
    <property type="match status" value="1"/>
</dbReference>
<evidence type="ECO:0000256" key="4">
    <source>
        <dbReference type="ARBA" id="ARBA00022692"/>
    </source>
</evidence>
<keyword evidence="8 14" id="KW-0443">Lipid metabolism</keyword>
<keyword evidence="3 14" id="KW-0444">Lipid biosynthesis</keyword>
<keyword evidence="5" id="KW-0752">Steroid biosynthesis</keyword>
<dbReference type="InterPro" id="IPR002123">
    <property type="entry name" value="Plipid/glycerol_acylTrfase"/>
</dbReference>
<feature type="transmembrane region" description="Helical" evidence="15">
    <location>
        <begin position="491"/>
        <end position="511"/>
    </location>
</feature>
<dbReference type="SMART" id="SM00563">
    <property type="entry name" value="PlsC"/>
    <property type="match status" value="1"/>
</dbReference>
<evidence type="ECO:0000256" key="3">
    <source>
        <dbReference type="ARBA" id="ARBA00022516"/>
    </source>
</evidence>
<feature type="domain" description="EXPERA" evidence="16">
    <location>
        <begin position="368"/>
        <end position="510"/>
    </location>
</feature>
<evidence type="ECO:0000256" key="10">
    <source>
        <dbReference type="ARBA" id="ARBA00023166"/>
    </source>
</evidence>
<evidence type="ECO:0000256" key="9">
    <source>
        <dbReference type="ARBA" id="ARBA00023136"/>
    </source>
</evidence>
<dbReference type="GO" id="GO:0004769">
    <property type="term" value="F:steroid Delta-isomerase activity"/>
    <property type="evidence" value="ECO:0007669"/>
    <property type="project" value="TreeGrafter"/>
</dbReference>
<dbReference type="GO" id="GO:0003841">
    <property type="term" value="F:1-acylglycerol-3-phosphate O-acyltransferase activity"/>
    <property type="evidence" value="ECO:0007669"/>
    <property type="project" value="UniProtKB-UniRule"/>
</dbReference>
<keyword evidence="10" id="KW-1207">Sterol metabolism</keyword>
<comment type="catalytic activity">
    <reaction evidence="14">
        <text>a 1-acyl-sn-glycero-3-phosphate + an acyl-CoA = a 1,2-diacyl-sn-glycero-3-phosphate + CoA</text>
        <dbReference type="Rhea" id="RHEA:19709"/>
        <dbReference type="ChEBI" id="CHEBI:57287"/>
        <dbReference type="ChEBI" id="CHEBI:57970"/>
        <dbReference type="ChEBI" id="CHEBI:58342"/>
        <dbReference type="ChEBI" id="CHEBI:58608"/>
        <dbReference type="EC" id="2.3.1.51"/>
    </reaction>
</comment>
<dbReference type="PANTHER" id="PTHR14207">
    <property type="entry name" value="STEROL ISOMERASE"/>
    <property type="match status" value="1"/>
</dbReference>
<evidence type="ECO:0000256" key="12">
    <source>
        <dbReference type="ARBA" id="ARBA00023235"/>
    </source>
</evidence>
<dbReference type="GO" id="GO:0005783">
    <property type="term" value="C:endoplasmic reticulum"/>
    <property type="evidence" value="ECO:0007669"/>
    <property type="project" value="TreeGrafter"/>
</dbReference>
<dbReference type="OrthoDB" id="202234at2759"/>
<dbReference type="GO" id="GO:0008654">
    <property type="term" value="P:phospholipid biosynthetic process"/>
    <property type="evidence" value="ECO:0007669"/>
    <property type="project" value="UniProtKB-KW"/>
</dbReference>
<dbReference type="GO" id="GO:0016020">
    <property type="term" value="C:membrane"/>
    <property type="evidence" value="ECO:0007669"/>
    <property type="project" value="UniProtKB-SubCell"/>
</dbReference>
<evidence type="ECO:0000256" key="5">
    <source>
        <dbReference type="ARBA" id="ARBA00022955"/>
    </source>
</evidence>
<evidence type="ECO:0000256" key="14">
    <source>
        <dbReference type="RuleBase" id="RU361267"/>
    </source>
</evidence>
<dbReference type="SUPFAM" id="SSF69593">
    <property type="entry name" value="Glycerol-3-phosphate (1)-acyltransferase"/>
    <property type="match status" value="1"/>
</dbReference>
<comment type="similarity">
    <text evidence="14">Belongs to the 1-acyl-sn-glycerol-3-phosphate acyltransferase family.</text>
</comment>
<dbReference type="GO" id="GO:0047750">
    <property type="term" value="F:cholestenol delta-isomerase activity"/>
    <property type="evidence" value="ECO:0007669"/>
    <property type="project" value="InterPro"/>
</dbReference>
<feature type="transmembrane region" description="Helical" evidence="15">
    <location>
        <begin position="371"/>
        <end position="392"/>
    </location>
</feature>
<keyword evidence="12" id="KW-0413">Isomerase</keyword>
<feature type="transmembrane region" description="Helical" evidence="15">
    <location>
        <begin position="424"/>
        <end position="449"/>
    </location>
</feature>
<keyword evidence="14" id="KW-0594">Phospholipid biosynthesis</keyword>
<proteinExistence type="inferred from homology"/>
<evidence type="ECO:0000256" key="7">
    <source>
        <dbReference type="ARBA" id="ARBA00023011"/>
    </source>
</evidence>
<evidence type="ECO:0000256" key="15">
    <source>
        <dbReference type="SAM" id="Phobius"/>
    </source>
</evidence>
<name>A0A8K0HJQ7_9ROSA</name>
<sequence>MNNSGSTTLLRNRRFESFFNTSSVPSFKVKPQVLVKETFQRLKTDNDLDDDGWVSTVISCIRIVACFVTMMITTLIWALIMLVLLPWPYERIKQGNVYGHVTGRLLMWILGNPITLEGAEFSNKRAIYICNHASPLDIFLVMWLTPAGTVGIAKKEIIWYPLFGQLYVLANHLRIDRSNPTAAIESMKEAAGAVVRNNLSLIIFPEGTRSKNGRLLPFKKGFVHLALQSGLPIVPMVLTGTHLAWRKGSLHVRPAPLTVRYLEPIITHNWTADKVDEYVKMVLSPPSISVSTLQSLVLGLFDFRVTYRLAYIASNFDHPYVPRDLKLEGYVPVSLSQSTIVGVYLLSSLLVFSIVWIFSGRSPKRSSIDRWLMCWWAFTGLTHMIVEGFFVFSPEFFKDKTAFYLAEVWKEYSKGDSRYAGRDAGVVAVEGITAVLEGPACLLAIYAIATGKPYSYILQFTISLGQLYGTAVYFITSLLEGDNFAASPYYYYAYYVTANASWVVIPTLICIRCWKKICAPAAFQGAKKTKSR</sequence>
<reference evidence="17" key="1">
    <citation type="submission" date="2020-03" db="EMBL/GenBank/DDBJ databases">
        <title>A high-quality chromosome-level genome assembly of a woody plant with both climbing and erect habits, Rhamnella rubrinervis.</title>
        <authorList>
            <person name="Lu Z."/>
            <person name="Yang Y."/>
            <person name="Zhu X."/>
            <person name="Sun Y."/>
        </authorList>
    </citation>
    <scope>NUCLEOTIDE SEQUENCE</scope>
    <source>
        <strain evidence="17">BYM</strain>
        <tissue evidence="17">Leaf</tissue>
    </source>
</reference>
<dbReference type="Pfam" id="PF01553">
    <property type="entry name" value="Acyltransferase"/>
    <property type="match status" value="1"/>
</dbReference>
<comment type="domain">
    <text evidence="14">The HXXXXD motif is essential for acyltransferase activity and may constitute the binding site for the phosphate moiety of the glycerol-3-phosphate.</text>
</comment>
<keyword evidence="6 13" id="KW-1133">Transmembrane helix</keyword>
<keyword evidence="14" id="KW-0012">Acyltransferase</keyword>
<dbReference type="PANTHER" id="PTHR14207:SF0">
    <property type="entry name" value="3-BETA-HYDROXYSTEROID-DELTA(8),DELTA(7)-ISOMERASE"/>
    <property type="match status" value="1"/>
</dbReference>
<evidence type="ECO:0000256" key="1">
    <source>
        <dbReference type="ARBA" id="ARBA00004141"/>
    </source>
</evidence>
<comment type="caution">
    <text evidence="17">The sequence shown here is derived from an EMBL/GenBank/DDBJ whole genome shotgun (WGS) entry which is preliminary data.</text>
</comment>
<keyword evidence="4 13" id="KW-0812">Transmembrane</keyword>
<feature type="transmembrane region" description="Helical" evidence="15">
    <location>
        <begin position="52"/>
        <end position="85"/>
    </location>
</feature>
<feature type="transmembrane region" description="Helical" evidence="15">
    <location>
        <begin position="456"/>
        <end position="479"/>
    </location>
</feature>
<dbReference type="GO" id="GO:0016126">
    <property type="term" value="P:sterol biosynthetic process"/>
    <property type="evidence" value="ECO:0007669"/>
    <property type="project" value="UniProtKB-KW"/>
</dbReference>
<accession>A0A8K0HJQ7</accession>
<comment type="subcellular location">
    <subcellularLocation>
        <location evidence="1">Membrane</location>
        <topology evidence="1">Multi-pass membrane protein</topology>
    </subcellularLocation>
</comment>
<keyword evidence="14" id="KW-0808">Transferase</keyword>
<feature type="transmembrane region" description="Helical" evidence="15">
    <location>
        <begin position="340"/>
        <end position="359"/>
    </location>
</feature>
<evidence type="ECO:0000256" key="2">
    <source>
        <dbReference type="ARBA" id="ARBA00008337"/>
    </source>
</evidence>
<evidence type="ECO:0000256" key="6">
    <source>
        <dbReference type="ARBA" id="ARBA00022989"/>
    </source>
</evidence>
<protein>
    <recommendedName>
        <fullName evidence="14">1-acyl-sn-glycerol-3-phosphate acyltransferase</fullName>
        <ecNumber evidence="14">2.3.1.51</ecNumber>
    </recommendedName>
</protein>
<evidence type="ECO:0000256" key="11">
    <source>
        <dbReference type="ARBA" id="ARBA00023221"/>
    </source>
</evidence>
<evidence type="ECO:0000256" key="8">
    <source>
        <dbReference type="ARBA" id="ARBA00023098"/>
    </source>
</evidence>
<keyword evidence="11" id="KW-0753">Steroid metabolism</keyword>
<dbReference type="GO" id="GO:0000247">
    <property type="term" value="F:C-8 sterol isomerase activity"/>
    <property type="evidence" value="ECO:0007669"/>
    <property type="project" value="TreeGrafter"/>
</dbReference>
<organism evidence="17 18">
    <name type="scientific">Rhamnella rubrinervis</name>
    <dbReference type="NCBI Taxonomy" id="2594499"/>
    <lineage>
        <taxon>Eukaryota</taxon>
        <taxon>Viridiplantae</taxon>
        <taxon>Streptophyta</taxon>
        <taxon>Embryophyta</taxon>
        <taxon>Tracheophyta</taxon>
        <taxon>Spermatophyta</taxon>
        <taxon>Magnoliopsida</taxon>
        <taxon>eudicotyledons</taxon>
        <taxon>Gunneridae</taxon>
        <taxon>Pentapetalae</taxon>
        <taxon>rosids</taxon>
        <taxon>fabids</taxon>
        <taxon>Rosales</taxon>
        <taxon>Rhamnaceae</taxon>
        <taxon>rhamnoid group</taxon>
        <taxon>Rhamneae</taxon>
        <taxon>Rhamnella</taxon>
    </lineage>
</organism>
<dbReference type="Pfam" id="PF05241">
    <property type="entry name" value="EBP"/>
    <property type="match status" value="1"/>
</dbReference>
<dbReference type="InterPro" id="IPR007905">
    <property type="entry name" value="EBP"/>
</dbReference>
<dbReference type="EC" id="2.3.1.51" evidence="14"/>